<dbReference type="Pfam" id="PF00650">
    <property type="entry name" value="CRAL_TRIO"/>
    <property type="match status" value="1"/>
</dbReference>
<evidence type="ECO:0000313" key="2">
    <source>
        <dbReference type="EMBL" id="KYM98122.1"/>
    </source>
</evidence>
<dbReference type="GO" id="GO:1902936">
    <property type="term" value="F:phosphatidylinositol bisphosphate binding"/>
    <property type="evidence" value="ECO:0007669"/>
    <property type="project" value="TreeGrafter"/>
</dbReference>
<dbReference type="Proteomes" id="UP000078542">
    <property type="component" value="Unassembled WGS sequence"/>
</dbReference>
<dbReference type="SMART" id="SM00516">
    <property type="entry name" value="SEC14"/>
    <property type="match status" value="1"/>
</dbReference>
<dbReference type="EMBL" id="KQ978009">
    <property type="protein sequence ID" value="KYM98122.1"/>
    <property type="molecule type" value="Genomic_DNA"/>
</dbReference>
<keyword evidence="3" id="KW-1185">Reference proteome</keyword>
<dbReference type="GO" id="GO:0016020">
    <property type="term" value="C:membrane"/>
    <property type="evidence" value="ECO:0007669"/>
    <property type="project" value="TreeGrafter"/>
</dbReference>
<dbReference type="PANTHER" id="PTHR10174">
    <property type="entry name" value="ALPHA-TOCOPHEROL TRANSFER PROTEIN-RELATED"/>
    <property type="match status" value="1"/>
</dbReference>
<dbReference type="PRINTS" id="PR00180">
    <property type="entry name" value="CRETINALDHBP"/>
</dbReference>
<dbReference type="InterPro" id="IPR036865">
    <property type="entry name" value="CRAL-TRIO_dom_sf"/>
</dbReference>
<dbReference type="SUPFAM" id="SSF46938">
    <property type="entry name" value="CRAL/TRIO N-terminal domain"/>
    <property type="match status" value="1"/>
</dbReference>
<dbReference type="PROSITE" id="PS50191">
    <property type="entry name" value="CRAL_TRIO"/>
    <property type="match status" value="1"/>
</dbReference>
<name>A0A195CBE1_9HYME</name>
<gene>
    <name evidence="2" type="ORF">ALC62_11111</name>
</gene>
<dbReference type="SUPFAM" id="SSF52087">
    <property type="entry name" value="CRAL/TRIO domain"/>
    <property type="match status" value="1"/>
</dbReference>
<sequence length="289" mass="33496">MKRNPQLKLSDIQSLREWCEKQQHLPKIEDSFLALFLHSNYYQIESTKNKIENYYTIRTLLQNEFCNRDPLKENGLQQIFKTATVFPLNGLTKEGCKMAFFSLLDSDPSSYDWLYGFKYSTMSLDIHLLMDGTTNGIIFIADASKFSFGHVKRMNPLVIKKYAYYVQEAAPIRFKAVHIINTSPAMELFMSLIKPFIKKEFIDTIHFHSSLESLSEYISVDALPNETGGKAGSVHKLAEIEMKKIQDYREWFLLDESARRVNEALRIGKNKTTNDLFGIEGNFRKLDID</sequence>
<dbReference type="AlphaFoldDB" id="A0A195CBE1"/>
<dbReference type="Gene3D" id="3.40.525.10">
    <property type="entry name" value="CRAL-TRIO lipid binding domain"/>
    <property type="match status" value="1"/>
</dbReference>
<evidence type="ECO:0000259" key="1">
    <source>
        <dbReference type="PROSITE" id="PS50191"/>
    </source>
</evidence>
<proteinExistence type="predicted"/>
<reference evidence="2 3" key="1">
    <citation type="submission" date="2016-03" db="EMBL/GenBank/DDBJ databases">
        <title>Cyphomyrmex costatus WGS genome.</title>
        <authorList>
            <person name="Nygaard S."/>
            <person name="Hu H."/>
            <person name="Boomsma J."/>
            <person name="Zhang G."/>
        </authorList>
    </citation>
    <scope>NUCLEOTIDE SEQUENCE [LARGE SCALE GENOMIC DNA]</scope>
    <source>
        <strain evidence="2">MS0001</strain>
        <tissue evidence="2">Whole body</tissue>
    </source>
</reference>
<protein>
    <submittedName>
        <fullName evidence="2">Alpha-tocopherol transfer protein-like protein</fullName>
    </submittedName>
</protein>
<dbReference type="InterPro" id="IPR036273">
    <property type="entry name" value="CRAL/TRIO_N_dom_sf"/>
</dbReference>
<dbReference type="PANTHER" id="PTHR10174:SF224">
    <property type="entry name" value="RETINOL-BINDING PROTEIN PINTA"/>
    <property type="match status" value="1"/>
</dbReference>
<feature type="domain" description="CRAL-TRIO" evidence="1">
    <location>
        <begin position="73"/>
        <end position="235"/>
    </location>
</feature>
<accession>A0A195CBE1</accession>
<dbReference type="CDD" id="cd00170">
    <property type="entry name" value="SEC14"/>
    <property type="match status" value="1"/>
</dbReference>
<organism evidence="2 3">
    <name type="scientific">Cyphomyrmex costatus</name>
    <dbReference type="NCBI Taxonomy" id="456900"/>
    <lineage>
        <taxon>Eukaryota</taxon>
        <taxon>Metazoa</taxon>
        <taxon>Ecdysozoa</taxon>
        <taxon>Arthropoda</taxon>
        <taxon>Hexapoda</taxon>
        <taxon>Insecta</taxon>
        <taxon>Pterygota</taxon>
        <taxon>Neoptera</taxon>
        <taxon>Endopterygota</taxon>
        <taxon>Hymenoptera</taxon>
        <taxon>Apocrita</taxon>
        <taxon>Aculeata</taxon>
        <taxon>Formicoidea</taxon>
        <taxon>Formicidae</taxon>
        <taxon>Myrmicinae</taxon>
        <taxon>Cyphomyrmex</taxon>
    </lineage>
</organism>
<evidence type="ECO:0000313" key="3">
    <source>
        <dbReference type="Proteomes" id="UP000078542"/>
    </source>
</evidence>
<dbReference type="InterPro" id="IPR001251">
    <property type="entry name" value="CRAL-TRIO_dom"/>
</dbReference>
<dbReference type="STRING" id="456900.A0A195CBE1"/>